<evidence type="ECO:0000256" key="1">
    <source>
        <dbReference type="SAM" id="MobiDB-lite"/>
    </source>
</evidence>
<feature type="region of interest" description="Disordered" evidence="1">
    <location>
        <begin position="165"/>
        <end position="195"/>
    </location>
</feature>
<sequence length="195" mass="22079">DVAGACIFLASKLSRNGVHKINNVVVACIRKALKNDNLTLEEGHKEVILWRKNIIYYEEAVLTAIHYDTHVELPYDILLEWSSQVEIPKKVLQAAWCFVNDTYRSALCLCYNANEFAATALYVASRLTKEPISLLVSDNQNTMFGVNISIIEEMTRQFLQSYPNSPMSEMSNSPESVTYHNNLSPAKFKTSNPRT</sequence>
<evidence type="ECO:0000313" key="2">
    <source>
        <dbReference type="EMBL" id="KAJ3203265.1"/>
    </source>
</evidence>
<evidence type="ECO:0000313" key="3">
    <source>
        <dbReference type="Proteomes" id="UP001211065"/>
    </source>
</evidence>
<protein>
    <submittedName>
        <fullName evidence="2">Uncharacterized protein</fullName>
    </submittedName>
</protein>
<accession>A0AAD5TTK3</accession>
<gene>
    <name evidence="2" type="ORF">HK099_001566</name>
</gene>
<dbReference type="InterPro" id="IPR036915">
    <property type="entry name" value="Cyclin-like_sf"/>
</dbReference>
<dbReference type="AlphaFoldDB" id="A0AAD5TTK3"/>
<dbReference type="PANTHER" id="PTHR10026">
    <property type="entry name" value="CYCLIN"/>
    <property type="match status" value="1"/>
</dbReference>
<dbReference type="CDD" id="cd20546">
    <property type="entry name" value="CYCLIN_SpCG1C_ScCTK2-like_rpt2"/>
    <property type="match status" value="1"/>
</dbReference>
<dbReference type="EMBL" id="JADGJW010001451">
    <property type="protein sequence ID" value="KAJ3203265.1"/>
    <property type="molecule type" value="Genomic_DNA"/>
</dbReference>
<feature type="compositionally biased region" description="Low complexity" evidence="1">
    <location>
        <begin position="165"/>
        <end position="176"/>
    </location>
</feature>
<feature type="non-terminal residue" evidence="2">
    <location>
        <position position="1"/>
    </location>
</feature>
<proteinExistence type="predicted"/>
<dbReference type="InterPro" id="IPR043198">
    <property type="entry name" value="Cyclin/Ssn8"/>
</dbReference>
<reference evidence="2" key="1">
    <citation type="submission" date="2020-05" db="EMBL/GenBank/DDBJ databases">
        <title>Phylogenomic resolution of chytrid fungi.</title>
        <authorList>
            <person name="Stajich J.E."/>
            <person name="Amses K."/>
            <person name="Simmons R."/>
            <person name="Seto K."/>
            <person name="Myers J."/>
            <person name="Bonds A."/>
            <person name="Quandt C.A."/>
            <person name="Barry K."/>
            <person name="Liu P."/>
            <person name="Grigoriev I."/>
            <person name="Longcore J.E."/>
            <person name="James T.Y."/>
        </authorList>
    </citation>
    <scope>NUCLEOTIDE SEQUENCE</scope>
    <source>
        <strain evidence="2">JEL0476</strain>
    </source>
</reference>
<feature type="compositionally biased region" description="Polar residues" evidence="1">
    <location>
        <begin position="178"/>
        <end position="195"/>
    </location>
</feature>
<comment type="caution">
    <text evidence="2">The sequence shown here is derived from an EMBL/GenBank/DDBJ whole genome shotgun (WGS) entry which is preliminary data.</text>
</comment>
<keyword evidence="3" id="KW-1185">Reference proteome</keyword>
<dbReference type="SUPFAM" id="SSF47954">
    <property type="entry name" value="Cyclin-like"/>
    <property type="match status" value="2"/>
</dbReference>
<dbReference type="Gene3D" id="1.10.472.10">
    <property type="entry name" value="Cyclin-like"/>
    <property type="match status" value="2"/>
</dbReference>
<dbReference type="Proteomes" id="UP001211065">
    <property type="component" value="Unassembled WGS sequence"/>
</dbReference>
<dbReference type="GO" id="GO:0006357">
    <property type="term" value="P:regulation of transcription by RNA polymerase II"/>
    <property type="evidence" value="ECO:0007669"/>
    <property type="project" value="InterPro"/>
</dbReference>
<name>A0AAD5TTK3_9FUNG</name>
<organism evidence="2 3">
    <name type="scientific">Clydaea vesicula</name>
    <dbReference type="NCBI Taxonomy" id="447962"/>
    <lineage>
        <taxon>Eukaryota</taxon>
        <taxon>Fungi</taxon>
        <taxon>Fungi incertae sedis</taxon>
        <taxon>Chytridiomycota</taxon>
        <taxon>Chytridiomycota incertae sedis</taxon>
        <taxon>Chytridiomycetes</taxon>
        <taxon>Lobulomycetales</taxon>
        <taxon>Lobulomycetaceae</taxon>
        <taxon>Clydaea</taxon>
    </lineage>
</organism>
<dbReference type="GO" id="GO:0016538">
    <property type="term" value="F:cyclin-dependent protein serine/threonine kinase regulator activity"/>
    <property type="evidence" value="ECO:0007669"/>
    <property type="project" value="InterPro"/>
</dbReference>